<feature type="compositionally biased region" description="Pro residues" evidence="13">
    <location>
        <begin position="56"/>
        <end position="79"/>
    </location>
</feature>
<accession>A0A6G1S856</accession>
<evidence type="ECO:0000313" key="14">
    <source>
        <dbReference type="EMBL" id="MDE46123.1"/>
    </source>
</evidence>
<keyword evidence="5 14" id="KW-0255">Endonuclease</keyword>
<reference evidence="14" key="1">
    <citation type="submission" date="2018-10" db="EMBL/GenBank/DDBJ databases">
        <title>Transcriptome assembly of Aceria tosichella (Wheat curl mite) Type 2.</title>
        <authorList>
            <person name="Scully E.D."/>
            <person name="Geib S.M."/>
            <person name="Palmer N.A."/>
            <person name="Gupta A.K."/>
            <person name="Sarath G."/>
            <person name="Tatineni S."/>
        </authorList>
    </citation>
    <scope>NUCLEOTIDE SEQUENCE</scope>
    <source>
        <strain evidence="14">LincolnNE</strain>
    </source>
</reference>
<dbReference type="GO" id="GO:0031297">
    <property type="term" value="P:replication fork processing"/>
    <property type="evidence" value="ECO:0007669"/>
    <property type="project" value="TreeGrafter"/>
</dbReference>
<keyword evidence="9" id="KW-0233">DNA recombination</keyword>
<dbReference type="GO" id="GO:0031573">
    <property type="term" value="P:mitotic intra-S DNA damage checkpoint signaling"/>
    <property type="evidence" value="ECO:0007669"/>
    <property type="project" value="TreeGrafter"/>
</dbReference>
<keyword evidence="10" id="KW-0234">DNA repair</keyword>
<keyword evidence="6" id="KW-0227">DNA damage</keyword>
<evidence type="ECO:0000256" key="7">
    <source>
        <dbReference type="ARBA" id="ARBA00022801"/>
    </source>
</evidence>
<keyword evidence="12" id="KW-0469">Meiosis</keyword>
<feature type="compositionally biased region" description="Low complexity" evidence="13">
    <location>
        <begin position="99"/>
        <end position="116"/>
    </location>
</feature>
<evidence type="ECO:0000256" key="5">
    <source>
        <dbReference type="ARBA" id="ARBA00022759"/>
    </source>
</evidence>
<dbReference type="PANTHER" id="PTHR21077">
    <property type="entry name" value="EME1 PROTEIN"/>
    <property type="match status" value="1"/>
</dbReference>
<keyword evidence="11" id="KW-0539">Nucleus</keyword>
<dbReference type="GO" id="GO:0005634">
    <property type="term" value="C:nucleus"/>
    <property type="evidence" value="ECO:0007669"/>
    <property type="project" value="UniProtKB-SubCell"/>
</dbReference>
<name>A0A6G1S856_9ACAR</name>
<dbReference type="EMBL" id="GGYP01001352">
    <property type="protein sequence ID" value="MDE46123.1"/>
    <property type="molecule type" value="Transcribed_RNA"/>
</dbReference>
<dbReference type="AlphaFoldDB" id="A0A6G1S856"/>
<dbReference type="GO" id="GO:0048476">
    <property type="term" value="C:Holliday junction resolvase complex"/>
    <property type="evidence" value="ECO:0007669"/>
    <property type="project" value="InterPro"/>
</dbReference>
<comment type="cofactor">
    <cofactor evidence="1">
        <name>Mg(2+)</name>
        <dbReference type="ChEBI" id="CHEBI:18420"/>
    </cofactor>
</comment>
<protein>
    <submittedName>
        <fullName evidence="14">Crossover junction endonuclease EME1</fullName>
    </submittedName>
</protein>
<dbReference type="GO" id="GO:0008821">
    <property type="term" value="F:crossover junction DNA endonuclease activity"/>
    <property type="evidence" value="ECO:0007669"/>
    <property type="project" value="TreeGrafter"/>
</dbReference>
<feature type="compositionally biased region" description="Pro residues" evidence="13">
    <location>
        <begin position="89"/>
        <end position="98"/>
    </location>
</feature>
<evidence type="ECO:0000256" key="1">
    <source>
        <dbReference type="ARBA" id="ARBA00001946"/>
    </source>
</evidence>
<gene>
    <name evidence="14" type="primary">EME1</name>
    <name evidence="14" type="ORF">g.17613</name>
</gene>
<dbReference type="InterPro" id="IPR042530">
    <property type="entry name" value="EME1/EME2_C"/>
</dbReference>
<proteinExistence type="predicted"/>
<dbReference type="GO" id="GO:0046872">
    <property type="term" value="F:metal ion binding"/>
    <property type="evidence" value="ECO:0007669"/>
    <property type="project" value="UniProtKB-KW"/>
</dbReference>
<dbReference type="PANTHER" id="PTHR21077:SF5">
    <property type="entry name" value="CROSSOVER JUNCTION ENDONUCLEASE MMS4"/>
    <property type="match status" value="1"/>
</dbReference>
<organism evidence="14">
    <name type="scientific">Aceria tosichella</name>
    <name type="common">wheat curl mite</name>
    <dbReference type="NCBI Taxonomy" id="561515"/>
    <lineage>
        <taxon>Eukaryota</taxon>
        <taxon>Metazoa</taxon>
        <taxon>Ecdysozoa</taxon>
        <taxon>Arthropoda</taxon>
        <taxon>Chelicerata</taxon>
        <taxon>Arachnida</taxon>
        <taxon>Acari</taxon>
        <taxon>Acariformes</taxon>
        <taxon>Trombidiformes</taxon>
        <taxon>Prostigmata</taxon>
        <taxon>Eupodina</taxon>
        <taxon>Eriophyoidea</taxon>
        <taxon>Eriophyidae</taxon>
        <taxon>Eriophyinae</taxon>
        <taxon>Aceriini</taxon>
        <taxon>Aceria</taxon>
    </lineage>
</organism>
<dbReference type="InterPro" id="IPR033310">
    <property type="entry name" value="Mms4/EME1/EME2"/>
</dbReference>
<dbReference type="Gene3D" id="1.10.150.670">
    <property type="entry name" value="Crossover junction endonuclease EME1, DNA-binding domain"/>
    <property type="match status" value="1"/>
</dbReference>
<keyword evidence="4" id="KW-0479">Metal-binding</keyword>
<sequence length="481" mass="54227">MDCIVISDDEDVADISVRIIGEVKNPAPDEKTIHDMSIIDLTAETSHRQPASPITPASPIPSVSPIPPASSASPIPPVSPVSSIWSTPSTPPSSPTPPSQSTQSSQSTQPTQPAQPIKLTKQDKAELKQQRLREKELERAYKEANRANTISKATQNCTAIIDRNILELINDSSEANFKTLFEESSLNYKTTDYSKYSNCVTWEFKRAEVKDGSCVTRVKETDLILNVMDGAEYVRRILLYRDDPGDPESLSNFIRHLIGKSGALIVILVYNLNAYMRTERLKDAKEYQKRFKERFEAAGAAATNGNGQNKGTVNQADLEDLRLTMQIDLEHHNKDWKFHIEFREKTVEVVESIVRYTKSTANREVKKKEKATTMLDWAINMDKEKAIDPLRSSEDLTRLWIAQLQQFSQITLPIAKTIAAEYPSPSALLDQYQSLSESEAQDLLAELHVQRNLKRQVGPNISRRIYRFLTSRDPDIHIGFD</sequence>
<evidence type="ECO:0000256" key="6">
    <source>
        <dbReference type="ARBA" id="ARBA00022763"/>
    </source>
</evidence>
<evidence type="ECO:0000256" key="9">
    <source>
        <dbReference type="ARBA" id="ARBA00023172"/>
    </source>
</evidence>
<evidence type="ECO:0000256" key="3">
    <source>
        <dbReference type="ARBA" id="ARBA00022722"/>
    </source>
</evidence>
<dbReference type="GO" id="GO:0000712">
    <property type="term" value="P:resolution of meiotic recombination intermediates"/>
    <property type="evidence" value="ECO:0007669"/>
    <property type="project" value="TreeGrafter"/>
</dbReference>
<keyword evidence="8" id="KW-0460">Magnesium</keyword>
<dbReference type="GO" id="GO:0006302">
    <property type="term" value="P:double-strand break repair"/>
    <property type="evidence" value="ECO:0007669"/>
    <property type="project" value="TreeGrafter"/>
</dbReference>
<evidence type="ECO:0000256" key="8">
    <source>
        <dbReference type="ARBA" id="ARBA00022842"/>
    </source>
</evidence>
<evidence type="ECO:0000256" key="13">
    <source>
        <dbReference type="SAM" id="MobiDB-lite"/>
    </source>
</evidence>
<dbReference type="Pfam" id="PF21292">
    <property type="entry name" value="EME1-MUS81_C"/>
    <property type="match status" value="1"/>
</dbReference>
<evidence type="ECO:0000256" key="10">
    <source>
        <dbReference type="ARBA" id="ARBA00023204"/>
    </source>
</evidence>
<comment type="subcellular location">
    <subcellularLocation>
        <location evidence="2">Nucleus</location>
    </subcellularLocation>
</comment>
<evidence type="ECO:0000256" key="12">
    <source>
        <dbReference type="ARBA" id="ARBA00023254"/>
    </source>
</evidence>
<feature type="region of interest" description="Disordered" evidence="13">
    <location>
        <begin position="45"/>
        <end position="128"/>
    </location>
</feature>
<evidence type="ECO:0000256" key="2">
    <source>
        <dbReference type="ARBA" id="ARBA00004123"/>
    </source>
</evidence>
<evidence type="ECO:0000256" key="4">
    <source>
        <dbReference type="ARBA" id="ARBA00022723"/>
    </source>
</evidence>
<keyword evidence="3" id="KW-0540">Nuclease</keyword>
<keyword evidence="7" id="KW-0378">Hydrolase</keyword>
<evidence type="ECO:0000256" key="11">
    <source>
        <dbReference type="ARBA" id="ARBA00023242"/>
    </source>
</evidence>
<dbReference type="Gene3D" id="3.40.50.10130">
    <property type="match status" value="1"/>
</dbReference>